<gene>
    <name evidence="5" type="ORF">GCM10023149_22720</name>
</gene>
<dbReference type="InterPro" id="IPR018060">
    <property type="entry name" value="HTH_AraC"/>
</dbReference>
<dbReference type="SMART" id="SM00342">
    <property type="entry name" value="HTH_ARAC"/>
    <property type="match status" value="1"/>
</dbReference>
<dbReference type="InterPro" id="IPR009057">
    <property type="entry name" value="Homeodomain-like_sf"/>
</dbReference>
<evidence type="ECO:0000313" key="5">
    <source>
        <dbReference type="EMBL" id="GAA4322418.1"/>
    </source>
</evidence>
<dbReference type="PROSITE" id="PS01124">
    <property type="entry name" value="HTH_ARAC_FAMILY_2"/>
    <property type="match status" value="1"/>
</dbReference>
<dbReference type="EMBL" id="BAABFT010000005">
    <property type="protein sequence ID" value="GAA4322418.1"/>
    <property type="molecule type" value="Genomic_DNA"/>
</dbReference>
<evidence type="ECO:0000256" key="2">
    <source>
        <dbReference type="ARBA" id="ARBA00023125"/>
    </source>
</evidence>
<protein>
    <submittedName>
        <fullName evidence="5">AraC family transcriptional regulator</fullName>
    </submittedName>
</protein>
<evidence type="ECO:0000256" key="1">
    <source>
        <dbReference type="ARBA" id="ARBA00023015"/>
    </source>
</evidence>
<proteinExistence type="predicted"/>
<keyword evidence="1" id="KW-0805">Transcription regulation</keyword>
<keyword evidence="3" id="KW-0804">Transcription</keyword>
<dbReference type="InterPro" id="IPR020449">
    <property type="entry name" value="Tscrpt_reg_AraC-type_HTH"/>
</dbReference>
<dbReference type="Proteomes" id="UP001500582">
    <property type="component" value="Unassembled WGS sequence"/>
</dbReference>
<evidence type="ECO:0000259" key="4">
    <source>
        <dbReference type="PROSITE" id="PS01124"/>
    </source>
</evidence>
<name>A0ABP8GDL2_9SPHI</name>
<accession>A0ABP8GDL2</accession>
<evidence type="ECO:0000313" key="6">
    <source>
        <dbReference type="Proteomes" id="UP001500582"/>
    </source>
</evidence>
<dbReference type="PANTHER" id="PTHR43280">
    <property type="entry name" value="ARAC-FAMILY TRANSCRIPTIONAL REGULATOR"/>
    <property type="match status" value="1"/>
</dbReference>
<organism evidence="5 6">
    <name type="scientific">Mucilaginibacter gynuensis</name>
    <dbReference type="NCBI Taxonomy" id="1302236"/>
    <lineage>
        <taxon>Bacteria</taxon>
        <taxon>Pseudomonadati</taxon>
        <taxon>Bacteroidota</taxon>
        <taxon>Sphingobacteriia</taxon>
        <taxon>Sphingobacteriales</taxon>
        <taxon>Sphingobacteriaceae</taxon>
        <taxon>Mucilaginibacter</taxon>
    </lineage>
</organism>
<keyword evidence="6" id="KW-1185">Reference proteome</keyword>
<comment type="caution">
    <text evidence="5">The sequence shown here is derived from an EMBL/GenBank/DDBJ whole genome shotgun (WGS) entry which is preliminary data.</text>
</comment>
<reference evidence="6" key="1">
    <citation type="journal article" date="2019" name="Int. J. Syst. Evol. Microbiol.">
        <title>The Global Catalogue of Microorganisms (GCM) 10K type strain sequencing project: providing services to taxonomists for standard genome sequencing and annotation.</title>
        <authorList>
            <consortium name="The Broad Institute Genomics Platform"/>
            <consortium name="The Broad Institute Genome Sequencing Center for Infectious Disease"/>
            <person name="Wu L."/>
            <person name="Ma J."/>
        </authorList>
    </citation>
    <scope>NUCLEOTIDE SEQUENCE [LARGE SCALE GENOMIC DNA]</scope>
    <source>
        <strain evidence="6">JCM 17705</strain>
    </source>
</reference>
<feature type="domain" description="HTH araC/xylS-type" evidence="4">
    <location>
        <begin position="199"/>
        <end position="297"/>
    </location>
</feature>
<evidence type="ECO:0000256" key="3">
    <source>
        <dbReference type="ARBA" id="ARBA00023163"/>
    </source>
</evidence>
<dbReference type="RefSeq" id="WP_345211189.1">
    <property type="nucleotide sequence ID" value="NZ_BAABFT010000005.1"/>
</dbReference>
<dbReference type="PANTHER" id="PTHR43280:SF32">
    <property type="entry name" value="TRANSCRIPTIONAL REGULATORY PROTEIN"/>
    <property type="match status" value="1"/>
</dbReference>
<keyword evidence="2" id="KW-0238">DNA-binding</keyword>
<dbReference type="SUPFAM" id="SSF46689">
    <property type="entry name" value="Homeodomain-like"/>
    <property type="match status" value="1"/>
</dbReference>
<dbReference type="PRINTS" id="PR00032">
    <property type="entry name" value="HTHARAC"/>
</dbReference>
<sequence>MNLNITSVQTHTIDQLLAPFGINDPNKGLYIIYTDASETPPPIMYPFRSDHFAFFIITQGELEINVNLMAYQLTVGNALMLSPQVVRQFVRVSPDCKIASVVFSSDFLSSAGIHNKNIDAMEFLSPQISPLLLLQPKEAEVLLTMVQLLKYKTDDDKQGFQHEIVLNIFAALIYEMGSLYKKQESYDDVFGTRKEELTFRFLKLLPQHYREQRSVLAYAAMLNITPKYLSQTIKEITGKTAGEFIDEMVLMEAKILLNDLSLTIGQVASYLNFSDQFFFSKYFKKQAGISPSQYRKSGDTGKR</sequence>
<dbReference type="Gene3D" id="1.10.10.60">
    <property type="entry name" value="Homeodomain-like"/>
    <property type="match status" value="1"/>
</dbReference>
<dbReference type="Pfam" id="PF12833">
    <property type="entry name" value="HTH_18"/>
    <property type="match status" value="1"/>
</dbReference>